<dbReference type="OrthoDB" id="9794206at2"/>
<dbReference type="RefSeq" id="WP_126718205.1">
    <property type="nucleotide sequence ID" value="NZ_RWJF01000001.1"/>
</dbReference>
<dbReference type="Proteomes" id="UP000274661">
    <property type="component" value="Unassembled WGS sequence"/>
</dbReference>
<comment type="caution">
    <text evidence="1">The sequence shown here is derived from an EMBL/GenBank/DDBJ whole genome shotgun (WGS) entry which is preliminary data.</text>
</comment>
<dbReference type="Pfam" id="PF05159">
    <property type="entry name" value="Capsule_synth"/>
    <property type="match status" value="1"/>
</dbReference>
<evidence type="ECO:0000313" key="2">
    <source>
        <dbReference type="Proteomes" id="UP000274661"/>
    </source>
</evidence>
<accession>A0A429V8R8</accession>
<proteinExistence type="predicted"/>
<dbReference type="AlphaFoldDB" id="A0A429V8R8"/>
<dbReference type="GO" id="GO:0000271">
    <property type="term" value="P:polysaccharide biosynthetic process"/>
    <property type="evidence" value="ECO:0007669"/>
    <property type="project" value="InterPro"/>
</dbReference>
<keyword evidence="2" id="KW-1185">Reference proteome</keyword>
<protein>
    <submittedName>
        <fullName evidence="1">Capsular biosynthesis protein</fullName>
    </submittedName>
</protein>
<reference evidence="1 2" key="1">
    <citation type="submission" date="2018-12" db="EMBL/GenBank/DDBJ databases">
        <title>Sphingomonas sp. HMF7854 Genome sequencing and assembly.</title>
        <authorList>
            <person name="Cha I."/>
            <person name="Kang H."/>
            <person name="Kim H."/>
            <person name="Kang J."/>
            <person name="Joh K."/>
        </authorList>
    </citation>
    <scope>NUCLEOTIDE SEQUENCE [LARGE SCALE GENOMIC DNA]</scope>
    <source>
        <strain evidence="1 2">HMF7854</strain>
    </source>
</reference>
<organism evidence="1 2">
    <name type="scientific">Sphingomonas ginkgonis</name>
    <dbReference type="NCBI Taxonomy" id="2315330"/>
    <lineage>
        <taxon>Bacteria</taxon>
        <taxon>Pseudomonadati</taxon>
        <taxon>Pseudomonadota</taxon>
        <taxon>Alphaproteobacteria</taxon>
        <taxon>Sphingomonadales</taxon>
        <taxon>Sphingomonadaceae</taxon>
        <taxon>Sphingomonas</taxon>
    </lineage>
</organism>
<dbReference type="EMBL" id="RWJF01000001">
    <property type="protein sequence ID" value="RST30373.1"/>
    <property type="molecule type" value="Genomic_DNA"/>
</dbReference>
<gene>
    <name evidence="1" type="ORF">HMF7854_05710</name>
</gene>
<name>A0A429V8R8_9SPHN</name>
<dbReference type="InterPro" id="IPR007833">
    <property type="entry name" value="Capsule_polysaccharide_synth"/>
</dbReference>
<evidence type="ECO:0000313" key="1">
    <source>
        <dbReference type="EMBL" id="RST30373.1"/>
    </source>
</evidence>
<sequence>MSSNFTRRFLFLQGPPGPLFLRLAKSLTDSGNEVYRINLSGGDRLDWPEPTIDYRDNFSRWPVFIDKFIREHRITDVLMYGDCRPYHVVAHGIASSRKLRIHVLEEGYLRPDWMTLELDGVNARSRLTRNKQWIREQAKRLPPETVHDPITATFRRRARDSYWYYHYVCTGRIRYPHYRSHRPRGIIMDGFGWLWWLWWRDRRDKAAEQTLREIAGKPFFVFPLQLSGDYQIRAHSHFPDMEGAARYVIESFAANAPDDVHLLVKAHPLDNRFHSWAGFVRKEARRLKIEDRLHYVDGGDLQDMARDARGMVCVNSTSATLSLAAGVPVCAIGEAIYNLPGLTHQGHLDGFWRDPQPPEPGLFEDFRRVLTDQCLVRGGLASESAVTILVESMHERLLR</sequence>
<dbReference type="GO" id="GO:0015774">
    <property type="term" value="P:polysaccharide transport"/>
    <property type="evidence" value="ECO:0007669"/>
    <property type="project" value="InterPro"/>
</dbReference>
<dbReference type="CDD" id="cd16441">
    <property type="entry name" value="beta_Kdo_transferase_KpsS"/>
    <property type="match status" value="1"/>
</dbReference>